<reference evidence="1" key="1">
    <citation type="submission" date="2018-02" db="EMBL/GenBank/DDBJ databases">
        <title>Rhizophora mucronata_Transcriptome.</title>
        <authorList>
            <person name="Meera S.P."/>
            <person name="Sreeshan A."/>
            <person name="Augustine A."/>
        </authorList>
    </citation>
    <scope>NUCLEOTIDE SEQUENCE</scope>
    <source>
        <tissue evidence="1">Leaf</tissue>
    </source>
</reference>
<sequence length="20" mass="2279">MEDSICSQLLGRKLLQNSQD</sequence>
<dbReference type="EMBL" id="GGEC01084068">
    <property type="protein sequence ID" value="MBX64552.1"/>
    <property type="molecule type" value="Transcribed_RNA"/>
</dbReference>
<protein>
    <submittedName>
        <fullName evidence="1">Uncharacterized protein</fullName>
    </submittedName>
</protein>
<organism evidence="1">
    <name type="scientific">Rhizophora mucronata</name>
    <name type="common">Asiatic mangrove</name>
    <dbReference type="NCBI Taxonomy" id="61149"/>
    <lineage>
        <taxon>Eukaryota</taxon>
        <taxon>Viridiplantae</taxon>
        <taxon>Streptophyta</taxon>
        <taxon>Embryophyta</taxon>
        <taxon>Tracheophyta</taxon>
        <taxon>Spermatophyta</taxon>
        <taxon>Magnoliopsida</taxon>
        <taxon>eudicotyledons</taxon>
        <taxon>Gunneridae</taxon>
        <taxon>Pentapetalae</taxon>
        <taxon>rosids</taxon>
        <taxon>fabids</taxon>
        <taxon>Malpighiales</taxon>
        <taxon>Rhizophoraceae</taxon>
        <taxon>Rhizophora</taxon>
    </lineage>
</organism>
<name>A0A2P2QC39_RHIMU</name>
<evidence type="ECO:0000313" key="1">
    <source>
        <dbReference type="EMBL" id="MBX64552.1"/>
    </source>
</evidence>
<accession>A0A2P2QC39</accession>
<dbReference type="AlphaFoldDB" id="A0A2P2QC39"/>
<proteinExistence type="predicted"/>